<dbReference type="PROSITE" id="PS00455">
    <property type="entry name" value="AMP_BINDING"/>
    <property type="match status" value="1"/>
</dbReference>
<protein>
    <recommendedName>
        <fullName evidence="8">Acetyl-CoA synthetase-like protein</fullName>
    </recommendedName>
</protein>
<dbReference type="InterPro" id="IPR025110">
    <property type="entry name" value="AMP-bd_C"/>
</dbReference>
<dbReference type="Pfam" id="PF13193">
    <property type="entry name" value="AMP-binding_C"/>
    <property type="match status" value="1"/>
</dbReference>
<sequence length="503" mass="54268">MSILRPIIPYFVPQIDGITGATLKFSEVVSGIYDLSYGWHSVGLAAKEVICIVAPNHIQVPVVFLAGIAAAAPVTLANPLFTPDELRRHIMDSQSSWIVCHPLCVPSVQAASKDLEDIKGIYVLGDSAIGDLQPITSLYKDAPDDWKQRQGLEGNDVVHIVYSSGTTGLPKGVELTSSNWLAVLSVDGRKEYFDVTNKDTSLIILPLFHGFGMAMCLTSLCYGLQAVVLPRFIPESFLKAIHSYKVTLVPLVPPLAIFLAKHDAVTKFDLTCVSNIVCGAAPLSRDIQELLSERLGGVRVRQGFGLTETTLATFSSETNLPGAVGAVTAHCEAKIVDMKTGNSLGPGEDGEICIRGPLVMKGYLNNKAATEDMIDSKGWLHTGDVGHYDENGIFFIVDRIKELIKYKGFQVAPAELEGLLLTHDDIADAGVIGIPDEIAGEIPKAYIVPKPGKIIVPEDLINWVAGKTAPHKHLRGGVEFLEAIPRSPAGKILRGDLRKLLNV</sequence>
<dbReference type="PANTHER" id="PTHR24096:SF422">
    <property type="entry name" value="BCDNA.GH02901"/>
    <property type="match status" value="1"/>
</dbReference>
<dbReference type="EMBL" id="JAXCGZ010018933">
    <property type="protein sequence ID" value="KAK7067071.1"/>
    <property type="molecule type" value="Genomic_DNA"/>
</dbReference>
<dbReference type="PANTHER" id="PTHR24096">
    <property type="entry name" value="LONG-CHAIN-FATTY-ACID--COA LIGASE"/>
    <property type="match status" value="1"/>
</dbReference>
<proteinExistence type="inferred from homology"/>
<dbReference type="GO" id="GO:0005777">
    <property type="term" value="C:peroxisome"/>
    <property type="evidence" value="ECO:0007669"/>
    <property type="project" value="UniProtKB-SubCell"/>
</dbReference>
<comment type="similarity">
    <text evidence="2">Belongs to the ATP-dependent AMP-binding enzyme family.</text>
</comment>
<dbReference type="Proteomes" id="UP001381693">
    <property type="component" value="Unassembled WGS sequence"/>
</dbReference>
<keyword evidence="3" id="KW-0576">Peroxisome</keyword>
<feature type="domain" description="AMP-dependent synthetase/ligase" evidence="4">
    <location>
        <begin position="35"/>
        <end position="364"/>
    </location>
</feature>
<dbReference type="InterPro" id="IPR045851">
    <property type="entry name" value="AMP-bd_C_sf"/>
</dbReference>
<keyword evidence="7" id="KW-1185">Reference proteome</keyword>
<dbReference type="CDD" id="cd05911">
    <property type="entry name" value="Firefly_Luc_like"/>
    <property type="match status" value="1"/>
</dbReference>
<evidence type="ECO:0000256" key="3">
    <source>
        <dbReference type="ARBA" id="ARBA00023140"/>
    </source>
</evidence>
<dbReference type="SUPFAM" id="SSF56801">
    <property type="entry name" value="Acetyl-CoA synthetase-like"/>
    <property type="match status" value="1"/>
</dbReference>
<dbReference type="InterPro" id="IPR000873">
    <property type="entry name" value="AMP-dep_synth/lig_dom"/>
</dbReference>
<dbReference type="AlphaFoldDB" id="A0AAN8ZSS8"/>
<evidence type="ECO:0008006" key="8">
    <source>
        <dbReference type="Google" id="ProtNLM"/>
    </source>
</evidence>
<gene>
    <name evidence="6" type="ORF">SK128_021687</name>
</gene>
<dbReference type="Gene3D" id="3.40.50.980">
    <property type="match status" value="2"/>
</dbReference>
<organism evidence="6 7">
    <name type="scientific">Halocaridina rubra</name>
    <name type="common">Hawaiian red shrimp</name>
    <dbReference type="NCBI Taxonomy" id="373956"/>
    <lineage>
        <taxon>Eukaryota</taxon>
        <taxon>Metazoa</taxon>
        <taxon>Ecdysozoa</taxon>
        <taxon>Arthropoda</taxon>
        <taxon>Crustacea</taxon>
        <taxon>Multicrustacea</taxon>
        <taxon>Malacostraca</taxon>
        <taxon>Eumalacostraca</taxon>
        <taxon>Eucarida</taxon>
        <taxon>Decapoda</taxon>
        <taxon>Pleocyemata</taxon>
        <taxon>Caridea</taxon>
        <taxon>Atyoidea</taxon>
        <taxon>Atyidae</taxon>
        <taxon>Halocaridina</taxon>
    </lineage>
</organism>
<comment type="caution">
    <text evidence="6">The sequence shown here is derived from an EMBL/GenBank/DDBJ whole genome shotgun (WGS) entry which is preliminary data.</text>
</comment>
<evidence type="ECO:0000259" key="4">
    <source>
        <dbReference type="Pfam" id="PF00501"/>
    </source>
</evidence>
<evidence type="ECO:0000256" key="1">
    <source>
        <dbReference type="ARBA" id="ARBA00004275"/>
    </source>
</evidence>
<dbReference type="FunFam" id="3.30.300.30:FF:000007">
    <property type="entry name" value="4-coumarate--CoA ligase 2"/>
    <property type="match status" value="1"/>
</dbReference>
<dbReference type="GO" id="GO:0016405">
    <property type="term" value="F:CoA-ligase activity"/>
    <property type="evidence" value="ECO:0007669"/>
    <property type="project" value="TreeGrafter"/>
</dbReference>
<reference evidence="6 7" key="1">
    <citation type="submission" date="2023-11" db="EMBL/GenBank/DDBJ databases">
        <title>Halocaridina rubra genome assembly.</title>
        <authorList>
            <person name="Smith C."/>
        </authorList>
    </citation>
    <scope>NUCLEOTIDE SEQUENCE [LARGE SCALE GENOMIC DNA]</scope>
    <source>
        <strain evidence="6">EP-1</strain>
        <tissue evidence="6">Whole</tissue>
    </source>
</reference>
<accession>A0AAN8ZSS8</accession>
<evidence type="ECO:0000259" key="5">
    <source>
        <dbReference type="Pfam" id="PF13193"/>
    </source>
</evidence>
<evidence type="ECO:0000313" key="6">
    <source>
        <dbReference type="EMBL" id="KAK7067071.1"/>
    </source>
</evidence>
<feature type="domain" description="AMP-binding enzyme C-terminal" evidence="5">
    <location>
        <begin position="415"/>
        <end position="491"/>
    </location>
</feature>
<dbReference type="InterPro" id="IPR020845">
    <property type="entry name" value="AMP-binding_CS"/>
</dbReference>
<evidence type="ECO:0000313" key="7">
    <source>
        <dbReference type="Proteomes" id="UP001381693"/>
    </source>
</evidence>
<dbReference type="Pfam" id="PF00501">
    <property type="entry name" value="AMP-binding"/>
    <property type="match status" value="1"/>
</dbReference>
<dbReference type="Gene3D" id="3.30.300.30">
    <property type="match status" value="1"/>
</dbReference>
<name>A0AAN8ZSS8_HALRR</name>
<dbReference type="Gene3D" id="2.30.38.10">
    <property type="entry name" value="Luciferase, Domain 3"/>
    <property type="match status" value="1"/>
</dbReference>
<comment type="subcellular location">
    <subcellularLocation>
        <location evidence="1">Peroxisome</location>
    </subcellularLocation>
</comment>
<evidence type="ECO:0000256" key="2">
    <source>
        <dbReference type="ARBA" id="ARBA00006432"/>
    </source>
</evidence>